<reference evidence="5" key="1">
    <citation type="submission" date="2021-10" db="EMBL/GenBank/DDBJ databases">
        <title>Novel species in genus Arthrobacter.</title>
        <authorList>
            <person name="Liu Y."/>
        </authorList>
    </citation>
    <scope>NUCLEOTIDE SEQUENCE</scope>
    <source>
        <strain evidence="5">Zg-Y809</strain>
    </source>
</reference>
<evidence type="ECO:0000313" key="6">
    <source>
        <dbReference type="Proteomes" id="UP001139264"/>
    </source>
</evidence>
<dbReference type="Gene3D" id="3.40.50.150">
    <property type="entry name" value="Vaccinia Virus protein VP39"/>
    <property type="match status" value="1"/>
</dbReference>
<dbReference type="SUPFAM" id="SSF53335">
    <property type="entry name" value="S-adenosyl-L-methionine-dependent methyltransferases"/>
    <property type="match status" value="1"/>
</dbReference>
<dbReference type="Pfam" id="PF08241">
    <property type="entry name" value="Methyltransf_11"/>
    <property type="match status" value="1"/>
</dbReference>
<feature type="domain" description="Methyltransferase type 11" evidence="4">
    <location>
        <begin position="61"/>
        <end position="148"/>
    </location>
</feature>
<dbReference type="InterPro" id="IPR029063">
    <property type="entry name" value="SAM-dependent_MTases_sf"/>
</dbReference>
<dbReference type="EMBL" id="JAJFZP010000003">
    <property type="protein sequence ID" value="MCC3267917.1"/>
    <property type="molecule type" value="Genomic_DNA"/>
</dbReference>
<sequence>MAQSTSGPRLEALRRRELARSYEDGGEHYDRIRPGYPAEAVEWLFRCAPRSTEGPLQQVADIGAGTGKYTRSLIAAGYQVTAVDPSVDMLRQLEQMLPGVPVLQGTAESTGLPSASMDAATVAQAWHWCDPVAASTELARILRPGGFLGLVWNQLDVSVPWVHRYSRIIHAGDVLRPGFRPVVGPEFVPDASHIARWSQQMTPEDLMELAKSRSYYLSASEPVRERVMANLTWYLFEHLGHRSGDPLELPYLTLSWRMVKSAELGLMPVPGDL</sequence>
<gene>
    <name evidence="5" type="ORF">LJ751_00880</name>
</gene>
<dbReference type="CDD" id="cd02440">
    <property type="entry name" value="AdoMet_MTases"/>
    <property type="match status" value="1"/>
</dbReference>
<comment type="similarity">
    <text evidence="1">Belongs to the methyltransferase superfamily.</text>
</comment>
<dbReference type="PANTHER" id="PTHR44942">
    <property type="entry name" value="METHYLTRANSF_11 DOMAIN-CONTAINING PROTEIN"/>
    <property type="match status" value="1"/>
</dbReference>
<dbReference type="InterPro" id="IPR013216">
    <property type="entry name" value="Methyltransf_11"/>
</dbReference>
<dbReference type="InterPro" id="IPR051052">
    <property type="entry name" value="Diverse_substrate_MTase"/>
</dbReference>
<comment type="caution">
    <text evidence="5">The sequence shown here is derived from an EMBL/GenBank/DDBJ whole genome shotgun (WGS) entry which is preliminary data.</text>
</comment>
<dbReference type="GO" id="GO:0008757">
    <property type="term" value="F:S-adenosylmethionine-dependent methyltransferase activity"/>
    <property type="evidence" value="ECO:0007669"/>
    <property type="project" value="InterPro"/>
</dbReference>
<protein>
    <submittedName>
        <fullName evidence="5">Class I SAM-dependent methyltransferase</fullName>
    </submittedName>
</protein>
<dbReference type="AlphaFoldDB" id="A0A9X1LZ15"/>
<dbReference type="RefSeq" id="WP_227906362.1">
    <property type="nucleotide sequence ID" value="NZ_CP095461.1"/>
</dbReference>
<keyword evidence="3" id="KW-0808">Transferase</keyword>
<name>A0A9X1LZ15_9MICC</name>
<dbReference type="GO" id="GO:0032259">
    <property type="term" value="P:methylation"/>
    <property type="evidence" value="ECO:0007669"/>
    <property type="project" value="UniProtKB-KW"/>
</dbReference>
<dbReference type="PANTHER" id="PTHR44942:SF4">
    <property type="entry name" value="METHYLTRANSFERASE TYPE 11 DOMAIN-CONTAINING PROTEIN"/>
    <property type="match status" value="1"/>
</dbReference>
<evidence type="ECO:0000313" key="5">
    <source>
        <dbReference type="EMBL" id="MCC3267917.1"/>
    </source>
</evidence>
<dbReference type="Proteomes" id="UP001139264">
    <property type="component" value="Unassembled WGS sequence"/>
</dbReference>
<keyword evidence="2 5" id="KW-0489">Methyltransferase</keyword>
<evidence type="ECO:0000259" key="4">
    <source>
        <dbReference type="Pfam" id="PF08241"/>
    </source>
</evidence>
<accession>A0A9X1LZ15</accession>
<organism evidence="5 6">
    <name type="scientific">Arthrobacter gengyunqii</name>
    <dbReference type="NCBI Taxonomy" id="2886940"/>
    <lineage>
        <taxon>Bacteria</taxon>
        <taxon>Bacillati</taxon>
        <taxon>Actinomycetota</taxon>
        <taxon>Actinomycetes</taxon>
        <taxon>Micrococcales</taxon>
        <taxon>Micrococcaceae</taxon>
        <taxon>Arthrobacter</taxon>
    </lineage>
</organism>
<evidence type="ECO:0000256" key="1">
    <source>
        <dbReference type="ARBA" id="ARBA00008361"/>
    </source>
</evidence>
<proteinExistence type="inferred from homology"/>
<evidence type="ECO:0000256" key="2">
    <source>
        <dbReference type="ARBA" id="ARBA00022603"/>
    </source>
</evidence>
<evidence type="ECO:0000256" key="3">
    <source>
        <dbReference type="ARBA" id="ARBA00022679"/>
    </source>
</evidence>